<organism evidence="3 4">
    <name type="scientific">Saccoglossus kowalevskii</name>
    <name type="common">Acorn worm</name>
    <dbReference type="NCBI Taxonomy" id="10224"/>
    <lineage>
        <taxon>Eukaryota</taxon>
        <taxon>Metazoa</taxon>
        <taxon>Hemichordata</taxon>
        <taxon>Enteropneusta</taxon>
        <taxon>Harrimaniidae</taxon>
        <taxon>Saccoglossus</taxon>
    </lineage>
</organism>
<dbReference type="SUPFAM" id="SSF48452">
    <property type="entry name" value="TPR-like"/>
    <property type="match status" value="1"/>
</dbReference>
<dbReference type="Proteomes" id="UP000694865">
    <property type="component" value="Unplaced"/>
</dbReference>
<evidence type="ECO:0000313" key="4">
    <source>
        <dbReference type="RefSeq" id="XP_006812989.1"/>
    </source>
</evidence>
<sequence>MADLVASVMLVLVVQASILPPSLSSTHWVVTEDGMVTQHLDSVFNLRKPYDLIEFIRQAERSESVHALQTELLNQKIQIDENDDKSDTNIEQQYYDTDGDCMIAEKPLPEYDLYTSTVVPLENKGIDVEEHIDLNAKLPKKLKQPNCSTVLELPFSIHAFEHLKGVQYRKNISDSAEPGLRGAITYKDDTDEFGHLIYKALQRQIVASDDRDPDIECLKRASGAENDCFNVHHLAEEEVIDVPEATEDIKPQPNPNAEYRDKDWPKKTDCDMNYKGLPVWREYQSTYLPPENKGFHVKPLLTEDLGLVSGPGEEHPLPWYPPVCVHVDDLSGVVTSVDSLNGIANRERIPIKMPDHNVKKILLSLVNDGDVTEEEVGQRILTALKENKESKWILYHLAGLYWRVIGNNYHGVECLRRSIYFAPEEYLDVPLVNLANILLRVGSYKDAATLLKRAVDVNHAEAVSHFTYGNALAAQVNYSGAAHEYITTLDLDSNFELAFKTLHTIKCHEKFHCAAKGSSDDSSGDPSMCQRPPSTSTSSQTERRIVCHHVQGVEQCQMETRQRRISPEEAGCPGICTTTCTSHPPKDMCGGQEPTPCNGCSGNKRCHSCSQTEEGKGFQCHTGPVPPHQCITDALEIIEIDEDDLNQIEDLEESLELLAPVAKALSDEQHTINLKSSDMEGKKMVTVNVKASSTSTKNKKTSSDNATKKKGKENSNNDDLFLIIDSTEYSWPTLEECKNLKKINVQGFTSTWLSVTAKEVDLHEHINFRMNIPDGVLMEPFCEAALGPSLFTLDHLKGLVERDQIDYSAEQGLKEVLQTLSGEHENYEIVGTRIALGLTSNQSSWVLANMAALYWRVEGEGEKSLDCLRQALTFSPRPMKVSTFYCNMSLLNRHDIALISMANIFHRAGLFEDALVVTGMALEISPDLVVNHFTMANIYAAMGNYIEALKYYETTLLLQEGFQPALERMKTIQCHIQQSSNKK</sequence>
<feature type="compositionally biased region" description="Low complexity" evidence="1">
    <location>
        <begin position="520"/>
        <end position="539"/>
    </location>
</feature>
<proteinExistence type="predicted"/>
<feature type="signal peptide" evidence="2">
    <location>
        <begin position="1"/>
        <end position="24"/>
    </location>
</feature>
<feature type="chain" id="PRO_5045117801" evidence="2">
    <location>
        <begin position="25"/>
        <end position="983"/>
    </location>
</feature>
<dbReference type="Gene3D" id="1.25.40.10">
    <property type="entry name" value="Tetratricopeptide repeat domain"/>
    <property type="match status" value="2"/>
</dbReference>
<dbReference type="InterPro" id="IPR019734">
    <property type="entry name" value="TPR_rpt"/>
</dbReference>
<feature type="region of interest" description="Disordered" evidence="1">
    <location>
        <begin position="690"/>
        <end position="713"/>
    </location>
</feature>
<name>A0ABM0LYZ8_SACKO</name>
<evidence type="ECO:0000313" key="3">
    <source>
        <dbReference type="Proteomes" id="UP000694865"/>
    </source>
</evidence>
<feature type="region of interest" description="Disordered" evidence="1">
    <location>
        <begin position="517"/>
        <end position="542"/>
    </location>
</feature>
<protein>
    <submittedName>
        <fullName evidence="4">Tetratricopeptide repeat protein 17-like</fullName>
    </submittedName>
</protein>
<dbReference type="PANTHER" id="PTHR16091">
    <property type="entry name" value="TTC17 PROTEIN"/>
    <property type="match status" value="1"/>
</dbReference>
<dbReference type="RefSeq" id="XP_006812989.1">
    <property type="nucleotide sequence ID" value="XM_006812926.1"/>
</dbReference>
<dbReference type="GeneID" id="100372806"/>
<gene>
    <name evidence="4" type="primary">LOC100372806</name>
</gene>
<dbReference type="InterPro" id="IPR011990">
    <property type="entry name" value="TPR-like_helical_dom_sf"/>
</dbReference>
<dbReference type="PANTHER" id="PTHR16091:SF1">
    <property type="entry name" value="TETRATRICOPEPTIDE REPEAT PROTEIN 17"/>
    <property type="match status" value="1"/>
</dbReference>
<reference evidence="4" key="1">
    <citation type="submission" date="2025-08" db="UniProtKB">
        <authorList>
            <consortium name="RefSeq"/>
        </authorList>
    </citation>
    <scope>IDENTIFICATION</scope>
    <source>
        <tissue evidence="4">Testes</tissue>
    </source>
</reference>
<dbReference type="SMART" id="SM00028">
    <property type="entry name" value="TPR"/>
    <property type="match status" value="5"/>
</dbReference>
<evidence type="ECO:0000256" key="2">
    <source>
        <dbReference type="SAM" id="SignalP"/>
    </source>
</evidence>
<keyword evidence="3" id="KW-1185">Reference proteome</keyword>
<evidence type="ECO:0000256" key="1">
    <source>
        <dbReference type="SAM" id="MobiDB-lite"/>
    </source>
</evidence>
<accession>A0ABM0LYZ8</accession>
<keyword evidence="2" id="KW-0732">Signal</keyword>
<dbReference type="InterPro" id="IPR052630">
    <property type="entry name" value="TTC17"/>
</dbReference>